<dbReference type="Gene3D" id="2.60.120.260">
    <property type="entry name" value="Galactose-binding domain-like"/>
    <property type="match status" value="1"/>
</dbReference>
<keyword evidence="2 8" id="KW-1133">Transmembrane helix</keyword>
<keyword evidence="3 6" id="KW-0175">Coiled coil</keyword>
<dbReference type="InterPro" id="IPR012919">
    <property type="entry name" value="SUN_dom"/>
</dbReference>
<dbReference type="InterPro" id="IPR040994">
    <property type="entry name" value="Sun_CC2"/>
</dbReference>
<evidence type="ECO:0000256" key="6">
    <source>
        <dbReference type="SAM" id="Coils"/>
    </source>
</evidence>
<dbReference type="GO" id="GO:0034993">
    <property type="term" value="C:meiotic nuclear membrane microtubule tethering complex"/>
    <property type="evidence" value="ECO:0007669"/>
    <property type="project" value="TreeGrafter"/>
</dbReference>
<evidence type="ECO:0000313" key="11">
    <source>
        <dbReference type="RefSeq" id="XP_030630950.1"/>
    </source>
</evidence>
<dbReference type="PROSITE" id="PS51469">
    <property type="entry name" value="SUN"/>
    <property type="match status" value="1"/>
</dbReference>
<feature type="transmembrane region" description="Helical" evidence="8">
    <location>
        <begin position="438"/>
        <end position="456"/>
    </location>
</feature>
<dbReference type="CTD" id="751759"/>
<dbReference type="PANTHER" id="PTHR12911">
    <property type="entry name" value="SAD1/UNC-84-LIKE PROTEIN-RELATED"/>
    <property type="match status" value="1"/>
</dbReference>
<evidence type="ECO:0000259" key="9">
    <source>
        <dbReference type="PROSITE" id="PS51469"/>
    </source>
</evidence>
<evidence type="ECO:0000256" key="3">
    <source>
        <dbReference type="ARBA" id="ARBA00023054"/>
    </source>
</evidence>
<evidence type="ECO:0000313" key="10">
    <source>
        <dbReference type="Proteomes" id="UP000504632"/>
    </source>
</evidence>
<dbReference type="Proteomes" id="UP000504632">
    <property type="component" value="Chromosome 5"/>
</dbReference>
<keyword evidence="10" id="KW-1185">Reference proteome</keyword>
<dbReference type="OrthoDB" id="342281at2759"/>
<dbReference type="GO" id="GO:0005637">
    <property type="term" value="C:nuclear inner membrane"/>
    <property type="evidence" value="ECO:0007669"/>
    <property type="project" value="UniProtKB-SubCell"/>
</dbReference>
<name>A0A6J2VDN6_CHACN</name>
<accession>A0A6J2VDN6</accession>
<feature type="coiled-coil region" evidence="6">
    <location>
        <begin position="612"/>
        <end position="673"/>
    </location>
</feature>
<keyword evidence="4 8" id="KW-0472">Membrane</keyword>
<evidence type="ECO:0000256" key="2">
    <source>
        <dbReference type="ARBA" id="ARBA00022989"/>
    </source>
</evidence>
<feature type="region of interest" description="Disordered" evidence="7">
    <location>
        <begin position="81"/>
        <end position="122"/>
    </location>
</feature>
<dbReference type="PANTHER" id="PTHR12911:SF23">
    <property type="entry name" value="SUN DOMAIN-CONTAINING PROTEIN 1"/>
    <property type="match status" value="1"/>
</dbReference>
<dbReference type="Pfam" id="PF07738">
    <property type="entry name" value="Sad1_UNC"/>
    <property type="match status" value="1"/>
</dbReference>
<reference evidence="11" key="1">
    <citation type="submission" date="2025-08" db="UniProtKB">
        <authorList>
            <consortium name="RefSeq"/>
        </authorList>
    </citation>
    <scope>IDENTIFICATION</scope>
</reference>
<dbReference type="InParanoid" id="A0A6J2VDN6"/>
<feature type="compositionally biased region" description="Polar residues" evidence="7">
    <location>
        <begin position="101"/>
        <end position="122"/>
    </location>
</feature>
<evidence type="ECO:0000256" key="7">
    <source>
        <dbReference type="SAM" id="MobiDB-lite"/>
    </source>
</evidence>
<evidence type="ECO:0000256" key="5">
    <source>
        <dbReference type="ARBA" id="ARBA00037816"/>
    </source>
</evidence>
<protein>
    <submittedName>
        <fullName evidence="11">SUN domain-containing protein 1</fullName>
    </submittedName>
</protein>
<dbReference type="FunFam" id="2.60.120.260:FF:000009">
    <property type="entry name" value="SUN domain-containing protein 1 isoform X1"/>
    <property type="match status" value="1"/>
</dbReference>
<feature type="transmembrane region" description="Helical" evidence="8">
    <location>
        <begin position="407"/>
        <end position="426"/>
    </location>
</feature>
<organism evidence="10 11">
    <name type="scientific">Chanos chanos</name>
    <name type="common">Milkfish</name>
    <name type="synonym">Mugil chanos</name>
    <dbReference type="NCBI Taxonomy" id="29144"/>
    <lineage>
        <taxon>Eukaryota</taxon>
        <taxon>Metazoa</taxon>
        <taxon>Chordata</taxon>
        <taxon>Craniata</taxon>
        <taxon>Vertebrata</taxon>
        <taxon>Euteleostomi</taxon>
        <taxon>Actinopterygii</taxon>
        <taxon>Neopterygii</taxon>
        <taxon>Teleostei</taxon>
        <taxon>Ostariophysi</taxon>
        <taxon>Gonorynchiformes</taxon>
        <taxon>Chanidae</taxon>
        <taxon>Chanos</taxon>
    </lineage>
</organism>
<dbReference type="InterPro" id="IPR045119">
    <property type="entry name" value="SUN1-5"/>
</dbReference>
<dbReference type="GeneID" id="115812605"/>
<comment type="subcellular location">
    <subcellularLocation>
        <location evidence="5">Nucleus inner membrane</location>
        <topology evidence="5">Single-pass type II membrane protein</topology>
    </subcellularLocation>
</comment>
<dbReference type="Pfam" id="PF18580">
    <property type="entry name" value="HTH_SUN2"/>
    <property type="match status" value="1"/>
</dbReference>
<proteinExistence type="predicted"/>
<dbReference type="RefSeq" id="XP_030630950.1">
    <property type="nucleotide sequence ID" value="XM_030775090.1"/>
</dbReference>
<dbReference type="AlphaFoldDB" id="A0A6J2VDN6"/>
<feature type="domain" description="SUN" evidence="9">
    <location>
        <begin position="811"/>
        <end position="972"/>
    </location>
</feature>
<gene>
    <name evidence="11" type="primary">sun1a</name>
</gene>
<evidence type="ECO:0000256" key="1">
    <source>
        <dbReference type="ARBA" id="ARBA00022692"/>
    </source>
</evidence>
<evidence type="ECO:0000256" key="4">
    <source>
        <dbReference type="ARBA" id="ARBA00023136"/>
    </source>
</evidence>
<evidence type="ECO:0000256" key="8">
    <source>
        <dbReference type="SAM" id="Phobius"/>
    </source>
</evidence>
<keyword evidence="1 8" id="KW-0812">Transmembrane</keyword>
<dbReference type="GO" id="GO:0043495">
    <property type="term" value="F:protein-membrane adaptor activity"/>
    <property type="evidence" value="ECO:0007669"/>
    <property type="project" value="TreeGrafter"/>
</dbReference>
<sequence length="974" mass="107486">MDVSKAYTYTTQQCAQENTGYTYSSSSSYSSTALDFERAHRITPVFDTPRMSRRSLRLNTTGGHYGDSSLLDSSLNHTISYSARGSGPGESRTLKSRRSHYSASGSASVLQTPHKNQSASASVLQAQNSSLHSCAASDASLLSSLLDESCIQERTLVDSFWGLDEDVDHKDQSKVLANGDITTAQTQTSMVNSYACKECNLHTDRKDEPMMYSSTSKFSSSSSSNQWCSTGDGTSIAAGSPPTTVYQREKSRRQKTGVITALSAVCSRYRRALSASILYVYTLFAQSVLPRIRKEGKGVLGSAWSSCVQASEVVAESTVSALRLIGQCAVLWRASNTSADGAHSSFCGSVNVKGQLMQEDHMDLNGALWFGLLRLGQGVLSAGWMVTQKTLSAVWSVALFSGKAVSGAFWWLGTAWYQLVSFMCLLNVHVLARYFGKLLKFLLCLLPFILPLALWYSGPRCLLAFFLGANNTEWQTDSIPSYAHAPVGDAQRAQPPMAPALSHTWEQGSAPLSEVDSERMERLEQRLVELWERVAGAGARQEQQHAEVLGLYGSLREEFDRKTDKSSMEPWLNGLLEDGFGMLKAQLDREAERTLRQQDHYAEQQRTQGSRLSEMETLLQTLALQTEEIQKRQEVAETVTPVTLRSEGDGSSHAALLAEVQRLEEALSSIRAELQGLMPCHGRCAHLDSLHETVSLQVRQELRTLFFGGEEAEFAELPDSLLQWLSTQFIRGSDLQALLGALEQSILANISLETAQSQQPPSADAVTQTVLQTINEAGLSEEHVQKIVENALRLYSQDRIGLVDYALESGGGSILSTRCSETYETKTALMSLFGLPLWYFSQSPRVVIQPDVHPGNCWAFKGSHGYLVIRLSMKILPTAFSLEHIPKALSPTGNISSAPQNFTVYGLDDEQQEEGQLLGHYTYKEDGDPLQTYPVTEKNTKAFHVIELQVLSNWGHPEYTCLYRFRVHGQPLPH</sequence>